<gene>
    <name evidence="7" type="ORF">PG1C_06525</name>
</gene>
<dbReference type="Gene3D" id="3.40.109.10">
    <property type="entry name" value="NADH Oxidase"/>
    <property type="match status" value="1"/>
</dbReference>
<keyword evidence="8" id="KW-1185">Reference proteome</keyword>
<comment type="similarity">
    <text evidence="2">Belongs to the nitroreductase family.</text>
</comment>
<evidence type="ECO:0000256" key="5">
    <source>
        <dbReference type="ARBA" id="ARBA00023002"/>
    </source>
</evidence>
<dbReference type="Proteomes" id="UP000061603">
    <property type="component" value="Chromosome"/>
</dbReference>
<dbReference type="EMBL" id="CP010554">
    <property type="protein sequence ID" value="AJP49475.1"/>
    <property type="molecule type" value="Genomic_DNA"/>
</dbReference>
<dbReference type="STRING" id="1565605.PG1C_06525"/>
<evidence type="ECO:0000256" key="4">
    <source>
        <dbReference type="ARBA" id="ARBA00022643"/>
    </source>
</evidence>
<evidence type="ECO:0000313" key="8">
    <source>
        <dbReference type="Proteomes" id="UP000061603"/>
    </source>
</evidence>
<evidence type="ECO:0000313" key="7">
    <source>
        <dbReference type="EMBL" id="AJP49475.1"/>
    </source>
</evidence>
<dbReference type="InterPro" id="IPR029479">
    <property type="entry name" value="Nitroreductase"/>
</dbReference>
<name>A0A0C5JCE4_9PROT</name>
<sequence length="240" mass="26765">MSEPMAMDAGAMDAGVVQAAVDAVMLGRKSVRAYLPREVPREMIADLLRMAARAPSGTNTQPWHVHVLSGETRNRLVAEACRAFDAGDTSHQPEYDYYPKEFFDPYLARRRKVGWDLYGLLGIAKGENEKIRAQHRKNYELFGAPVALMFVIDRRMAMGSWLDFGMFLQGVMLAARARGLDTCPQAAWIDYHRIVGKILGLGAQDQLVCGMALGYADPAAVVNTLVTERAKLEEFVRFHD</sequence>
<dbReference type="RefSeq" id="WP_248700150.1">
    <property type="nucleotide sequence ID" value="NZ_CP010554.1"/>
</dbReference>
<protein>
    <recommendedName>
        <fullName evidence="6">Nitroreductase domain-containing protein</fullName>
    </recommendedName>
</protein>
<comment type="cofactor">
    <cofactor evidence="1">
        <name>FMN</name>
        <dbReference type="ChEBI" id="CHEBI:58210"/>
    </cofactor>
</comment>
<evidence type="ECO:0000256" key="3">
    <source>
        <dbReference type="ARBA" id="ARBA00022630"/>
    </source>
</evidence>
<dbReference type="SUPFAM" id="SSF55469">
    <property type="entry name" value="FMN-dependent nitroreductase-like"/>
    <property type="match status" value="1"/>
</dbReference>
<dbReference type="KEGG" id="rbu:PG1C_06525"/>
<keyword evidence="3" id="KW-0285">Flavoprotein</keyword>
<dbReference type="PANTHER" id="PTHR43673:SF2">
    <property type="entry name" value="NITROREDUCTASE"/>
    <property type="match status" value="1"/>
</dbReference>
<evidence type="ECO:0000259" key="6">
    <source>
        <dbReference type="Pfam" id="PF00881"/>
    </source>
</evidence>
<dbReference type="InterPro" id="IPR000415">
    <property type="entry name" value="Nitroreductase-like"/>
</dbReference>
<dbReference type="CDD" id="cd02136">
    <property type="entry name" value="PnbA_NfnB-like"/>
    <property type="match status" value="1"/>
</dbReference>
<evidence type="ECO:0000256" key="1">
    <source>
        <dbReference type="ARBA" id="ARBA00001917"/>
    </source>
</evidence>
<dbReference type="PANTHER" id="PTHR43673">
    <property type="entry name" value="NAD(P)H NITROREDUCTASE YDGI-RELATED"/>
    <property type="match status" value="1"/>
</dbReference>
<keyword evidence="5" id="KW-0560">Oxidoreductase</keyword>
<dbReference type="HOGENOM" id="CLU_070764_9_0_4"/>
<accession>A0A0C5JCE4</accession>
<dbReference type="Pfam" id="PF00881">
    <property type="entry name" value="Nitroreductase"/>
    <property type="match status" value="1"/>
</dbReference>
<dbReference type="GO" id="GO:0016491">
    <property type="term" value="F:oxidoreductase activity"/>
    <property type="evidence" value="ECO:0007669"/>
    <property type="project" value="UniProtKB-KW"/>
</dbReference>
<organism evidence="7 8">
    <name type="scientific">Rugosibacter aromaticivorans</name>
    <dbReference type="NCBI Taxonomy" id="1565605"/>
    <lineage>
        <taxon>Bacteria</taxon>
        <taxon>Pseudomonadati</taxon>
        <taxon>Pseudomonadota</taxon>
        <taxon>Betaproteobacteria</taxon>
        <taxon>Nitrosomonadales</taxon>
        <taxon>Sterolibacteriaceae</taxon>
        <taxon>Rugosibacter</taxon>
    </lineage>
</organism>
<reference evidence="7 8" key="1">
    <citation type="journal article" date="2015" name="Genome Announc.">
        <title>Complete Genome Sequence of a Novel Bacterium within the Family Rhodocyclaceae That Degrades Polycyclic Aromatic Hydrocarbons.</title>
        <authorList>
            <person name="Singleton D.R."/>
            <person name="Dickey A.N."/>
            <person name="Scholl E.H."/>
            <person name="Wright F.A."/>
            <person name="Aitken M.D."/>
        </authorList>
    </citation>
    <scope>NUCLEOTIDE SEQUENCE [LARGE SCALE GENOMIC DNA]</scope>
    <source>
        <strain evidence="8">PG1-Ca6</strain>
    </source>
</reference>
<dbReference type="PATRIC" id="fig|1565605.3.peg.1373"/>
<proteinExistence type="inferred from homology"/>
<evidence type="ECO:0000256" key="2">
    <source>
        <dbReference type="ARBA" id="ARBA00007118"/>
    </source>
</evidence>
<dbReference type="AlphaFoldDB" id="A0A0C5JCE4"/>
<keyword evidence="4" id="KW-0288">FMN</keyword>
<feature type="domain" description="Nitroreductase" evidence="6">
    <location>
        <begin position="27"/>
        <end position="215"/>
    </location>
</feature>